<dbReference type="RefSeq" id="WP_146991404.1">
    <property type="nucleotide sequence ID" value="NZ_VITY01000015.1"/>
</dbReference>
<organism evidence="2 3">
    <name type="scientific">Bradyrhizobium macuxiense</name>
    <dbReference type="NCBI Taxonomy" id="1755647"/>
    <lineage>
        <taxon>Bacteria</taxon>
        <taxon>Pseudomonadati</taxon>
        <taxon>Pseudomonadota</taxon>
        <taxon>Alphaproteobacteria</taxon>
        <taxon>Hyphomicrobiales</taxon>
        <taxon>Nitrobacteraceae</taxon>
        <taxon>Bradyrhizobium</taxon>
    </lineage>
</organism>
<dbReference type="EMBL" id="VITY01000015">
    <property type="protein sequence ID" value="TWB89895.1"/>
    <property type="molecule type" value="Genomic_DNA"/>
</dbReference>
<name>A0A560L384_9BRAD</name>
<comment type="caution">
    <text evidence="2">The sequence shown here is derived from an EMBL/GenBank/DDBJ whole genome shotgun (WGS) entry which is preliminary data.</text>
</comment>
<evidence type="ECO:0000313" key="3">
    <source>
        <dbReference type="Proteomes" id="UP000321304"/>
    </source>
</evidence>
<evidence type="ECO:0000313" key="2">
    <source>
        <dbReference type="EMBL" id="TWB89895.1"/>
    </source>
</evidence>
<dbReference type="PANTHER" id="PTHR43319">
    <property type="entry name" value="BETA-LACTAMASE-RELATED"/>
    <property type="match status" value="1"/>
</dbReference>
<dbReference type="Proteomes" id="UP000321304">
    <property type="component" value="Unassembled WGS sequence"/>
</dbReference>
<evidence type="ECO:0000259" key="1">
    <source>
        <dbReference type="Pfam" id="PF00144"/>
    </source>
</evidence>
<protein>
    <submittedName>
        <fullName evidence="2">CubicO group peptidase (Beta-lactamase class C family)</fullName>
    </submittedName>
</protein>
<accession>A0A560L384</accession>
<gene>
    <name evidence="2" type="ORF">FBZ93_1157</name>
</gene>
<sequence>MRVIDVLKRIGGSQIEGRYDREFEPVMQAFCANFVERGELGASVCVLHEGRKVVDLWGGQASSNGARWTRDTISLVFSATKGATALCAHLLVERGLLDLNAPVARYWPEFAQAGKEKTTVAMVLNHTAGLPHLREAVKPGGFYDAAYMTDLIARAEPFWPPGSQCGYHAFTFGWIIGEIVRRITGRSLGKFFREELAIPNGLDFWIGLPVDLEDHVAELYQPHYDETIPSSRFMLAALQQPDSPAHLFLANTGGFDFRSREGRAAEIPAVNGVTNARGLAGLYALIASKRLLARHAIARLRKVAVATKEDATLLMPTRFSLGFMKSIDNRTLPGTDQSCVLSSAAFGHAGAGGSLGFADPQARLSFGYTMNLLGTGLLLNSRGQSLVDATYRALGYRSNLKGVWKK</sequence>
<proteinExistence type="predicted"/>
<dbReference type="PANTHER" id="PTHR43319:SF3">
    <property type="entry name" value="BETA-LACTAMASE-RELATED DOMAIN-CONTAINING PROTEIN"/>
    <property type="match status" value="1"/>
</dbReference>
<dbReference type="Gene3D" id="3.40.710.10">
    <property type="entry name" value="DD-peptidase/beta-lactamase superfamily"/>
    <property type="match status" value="1"/>
</dbReference>
<dbReference type="InterPro" id="IPR001466">
    <property type="entry name" value="Beta-lactam-related"/>
</dbReference>
<keyword evidence="3" id="KW-1185">Reference proteome</keyword>
<reference evidence="2 3" key="1">
    <citation type="submission" date="2019-06" db="EMBL/GenBank/DDBJ databases">
        <title>Genomic Encyclopedia of Type Strains, Phase IV (KMG-V): Genome sequencing to study the core and pangenomes of soil and plant-associated prokaryotes.</title>
        <authorList>
            <person name="Whitman W."/>
        </authorList>
    </citation>
    <scope>NUCLEOTIDE SEQUENCE [LARGE SCALE GENOMIC DNA]</scope>
    <source>
        <strain evidence="2 3">BR 10355</strain>
    </source>
</reference>
<dbReference type="InterPro" id="IPR012338">
    <property type="entry name" value="Beta-lactam/transpept-like"/>
</dbReference>
<dbReference type="Pfam" id="PF00144">
    <property type="entry name" value="Beta-lactamase"/>
    <property type="match status" value="1"/>
</dbReference>
<dbReference type="AlphaFoldDB" id="A0A560L384"/>
<dbReference type="InterPro" id="IPR052907">
    <property type="entry name" value="Beta-lactamase/esterase"/>
</dbReference>
<feature type="domain" description="Beta-lactamase-related" evidence="1">
    <location>
        <begin position="34"/>
        <end position="375"/>
    </location>
</feature>
<dbReference type="SUPFAM" id="SSF56601">
    <property type="entry name" value="beta-lactamase/transpeptidase-like"/>
    <property type="match status" value="1"/>
</dbReference>
<dbReference type="OrthoDB" id="5705574at2"/>